<comment type="caution">
    <text evidence="5">The sequence shown here is derived from an EMBL/GenBank/DDBJ whole genome shotgun (WGS) entry which is preliminary data.</text>
</comment>
<evidence type="ECO:0000313" key="7">
    <source>
        <dbReference type="Proteomes" id="UP001155901"/>
    </source>
</evidence>
<gene>
    <name evidence="5" type="ORF">KVP70_03225</name>
    <name evidence="6" type="ORF">L1274_004038</name>
</gene>
<dbReference type="RefSeq" id="WP_217940607.1">
    <property type="nucleotide sequence ID" value="NZ_JAHTGR010000002.1"/>
</dbReference>
<evidence type="ECO:0000256" key="1">
    <source>
        <dbReference type="ARBA" id="ARBA00023015"/>
    </source>
</evidence>
<dbReference type="InterPro" id="IPR000792">
    <property type="entry name" value="Tscrpt_reg_LuxR_C"/>
</dbReference>
<dbReference type="SMART" id="SM00421">
    <property type="entry name" value="HTH_LUXR"/>
    <property type="match status" value="1"/>
</dbReference>
<evidence type="ECO:0000256" key="2">
    <source>
        <dbReference type="ARBA" id="ARBA00023125"/>
    </source>
</evidence>
<keyword evidence="2" id="KW-0238">DNA-binding</keyword>
<evidence type="ECO:0000256" key="3">
    <source>
        <dbReference type="ARBA" id="ARBA00023163"/>
    </source>
</evidence>
<reference evidence="6" key="2">
    <citation type="submission" date="2022-03" db="EMBL/GenBank/DDBJ databases">
        <title>Genome Encyclopedia of Bacteria and Archaea VI: Functional Genomics of Type Strains.</title>
        <authorList>
            <person name="Whitman W."/>
        </authorList>
    </citation>
    <scope>NUCLEOTIDE SEQUENCE</scope>
    <source>
        <strain evidence="6">HSC-15S17</strain>
    </source>
</reference>
<evidence type="ECO:0000313" key="8">
    <source>
        <dbReference type="Proteomes" id="UP001162889"/>
    </source>
</evidence>
<evidence type="ECO:0000259" key="4">
    <source>
        <dbReference type="PROSITE" id="PS50043"/>
    </source>
</evidence>
<dbReference type="GO" id="GO:0006355">
    <property type="term" value="P:regulation of DNA-templated transcription"/>
    <property type="evidence" value="ECO:0007669"/>
    <property type="project" value="InterPro"/>
</dbReference>
<dbReference type="NCBIfam" id="TIGR03020">
    <property type="entry name" value="EpsA"/>
    <property type="match status" value="1"/>
</dbReference>
<dbReference type="Proteomes" id="UP001162889">
    <property type="component" value="Unassembled WGS sequence"/>
</dbReference>
<feature type="domain" description="HTH luxR-type" evidence="4">
    <location>
        <begin position="190"/>
        <end position="255"/>
    </location>
</feature>
<name>A0AA41H4V7_9BURK</name>
<accession>A0AA41H4V7</accession>
<dbReference type="Proteomes" id="UP001155901">
    <property type="component" value="Unassembled WGS sequence"/>
</dbReference>
<reference evidence="5" key="1">
    <citation type="submission" date="2021-07" db="EMBL/GenBank/DDBJ databases">
        <title>Characterization of violacein-producing bacteria and related species.</title>
        <authorList>
            <person name="Wilson H.S."/>
            <person name="De Leon M.E."/>
        </authorList>
    </citation>
    <scope>NUCLEOTIDE SEQUENCE</scope>
    <source>
        <strain evidence="5">HSC-15S17</strain>
    </source>
</reference>
<organism evidence="5 7">
    <name type="scientific">Duganella violaceipulchra</name>
    <dbReference type="NCBI Taxonomy" id="2849652"/>
    <lineage>
        <taxon>Bacteria</taxon>
        <taxon>Pseudomonadati</taxon>
        <taxon>Pseudomonadota</taxon>
        <taxon>Betaproteobacteria</taxon>
        <taxon>Burkholderiales</taxon>
        <taxon>Oxalobacteraceae</taxon>
        <taxon>Telluria group</taxon>
        <taxon>Duganella</taxon>
    </lineage>
</organism>
<dbReference type="AlphaFoldDB" id="A0AA41H4V7"/>
<sequence>MEQLVILSKLEQEYLLHAIEAVLPVRQARQLCLWTQGQFQALLPHRIMVCLQFGAQDELQHVECMHSTVLDAGLLARLADKADGLALRLARHCRDGVRLPALLDASATTTGPLDAPRQPLAPFQGELRALGLDNLLLHGTERLPGGSTFFVLFGLPHRPRPRHAYFFELLLPHLHLALQRVGQQQRQARAGALARPVSAREMEILHWVREGKSNEEIGLILGISGLTVKNHLQRTYRLLGVSNRAHAIARGMALHLFEQAPAPLARAA</sequence>
<keyword evidence="1" id="KW-0805">Transcription regulation</keyword>
<dbReference type="EMBL" id="JALJZU010000008">
    <property type="protein sequence ID" value="MCP2010298.1"/>
    <property type="molecule type" value="Genomic_DNA"/>
</dbReference>
<evidence type="ECO:0000313" key="6">
    <source>
        <dbReference type="EMBL" id="MCP2010298.1"/>
    </source>
</evidence>
<dbReference type="CDD" id="cd06170">
    <property type="entry name" value="LuxR_C_like"/>
    <property type="match status" value="1"/>
</dbReference>
<dbReference type="EMBL" id="JAHTGR010000002">
    <property type="protein sequence ID" value="MBV6319934.1"/>
    <property type="molecule type" value="Genomic_DNA"/>
</dbReference>
<evidence type="ECO:0000313" key="5">
    <source>
        <dbReference type="EMBL" id="MBV6319934.1"/>
    </source>
</evidence>
<dbReference type="PROSITE" id="PS50043">
    <property type="entry name" value="HTH_LUXR_2"/>
    <property type="match status" value="1"/>
</dbReference>
<keyword evidence="3" id="KW-0804">Transcription</keyword>
<dbReference type="Pfam" id="PF00196">
    <property type="entry name" value="GerE"/>
    <property type="match status" value="1"/>
</dbReference>
<dbReference type="PANTHER" id="PTHR44688">
    <property type="entry name" value="DNA-BINDING TRANSCRIPTIONAL ACTIVATOR DEVR_DOSR"/>
    <property type="match status" value="1"/>
</dbReference>
<proteinExistence type="predicted"/>
<protein>
    <submittedName>
        <fullName evidence="5">LuxR C-terminal-related transcriptional regulator</fullName>
    </submittedName>
    <submittedName>
        <fullName evidence="6">Transcriptional regulator EpsA</fullName>
    </submittedName>
</protein>
<dbReference type="GO" id="GO:0003677">
    <property type="term" value="F:DNA binding"/>
    <property type="evidence" value="ECO:0007669"/>
    <property type="project" value="UniProtKB-KW"/>
</dbReference>
<dbReference type="InterPro" id="IPR017470">
    <property type="entry name" value="Tscrpt_reg_EpsA"/>
</dbReference>
<keyword evidence="8" id="KW-1185">Reference proteome</keyword>
<dbReference type="PANTHER" id="PTHR44688:SF16">
    <property type="entry name" value="DNA-BINDING TRANSCRIPTIONAL ACTIVATOR DEVR_DOSR"/>
    <property type="match status" value="1"/>
</dbReference>